<dbReference type="Pfam" id="PF02096">
    <property type="entry name" value="60KD_IMP"/>
    <property type="match status" value="1"/>
</dbReference>
<dbReference type="EMBL" id="JAEKNS010000083">
    <property type="protein sequence ID" value="MBJ7594848.1"/>
    <property type="molecule type" value="Genomic_DNA"/>
</dbReference>
<dbReference type="InterPro" id="IPR047196">
    <property type="entry name" value="YidC_ALB_C"/>
</dbReference>
<evidence type="ECO:0000256" key="3">
    <source>
        <dbReference type="ARBA" id="ARBA00022475"/>
    </source>
</evidence>
<evidence type="ECO:0000256" key="7">
    <source>
        <dbReference type="ARBA" id="ARBA00023136"/>
    </source>
</evidence>
<feature type="transmembrane region" description="Helical" evidence="11">
    <location>
        <begin position="34"/>
        <end position="58"/>
    </location>
</feature>
<dbReference type="Proteomes" id="UP000606991">
    <property type="component" value="Unassembled WGS sequence"/>
</dbReference>
<evidence type="ECO:0000256" key="5">
    <source>
        <dbReference type="ARBA" id="ARBA00022927"/>
    </source>
</evidence>
<proteinExistence type="inferred from homology"/>
<dbReference type="PANTHER" id="PTHR12428">
    <property type="entry name" value="OXA1"/>
    <property type="match status" value="1"/>
</dbReference>
<feature type="domain" description="Membrane insertase YidC/Oxa/ALB C-terminal" evidence="12">
    <location>
        <begin position="37"/>
        <end position="256"/>
    </location>
</feature>
<sequence length="353" mass="38389">MVGISIFDALGEPFRYCLEFFTNIFKTIGPLNSIGAFGLAIVITTLIIRGALFPIFGWQLRTSRRIQSEQRLIAPQLAELRKKYKREPQKLSEEMKKLYAEHQVSPFSSLSGCLPALVQMPVLIGLYRGITNATTNLKGVGKGFLWITDVSQSGGQACCGVVKAGVKSTDWGQLINHPAVIILPFLAAVLTFAQSRMMMPPPRPDMTDQERTMTNVTKQMSIIFPIIIFVLSLNFPQGLALYWVTGTLFMVLQQYHLVGWGSLKVPAWFPGAGRVTALSYPKHDPGATAARPKSAATQTAIAPAGNGSRPAGRRGRGAAQKVAAAPPAPAVATGAVNAPPARIPKRRNNKRRR</sequence>
<dbReference type="GO" id="GO:0051205">
    <property type="term" value="P:protein insertion into membrane"/>
    <property type="evidence" value="ECO:0007669"/>
    <property type="project" value="TreeGrafter"/>
</dbReference>
<feature type="region of interest" description="Disordered" evidence="10">
    <location>
        <begin position="284"/>
        <end position="353"/>
    </location>
</feature>
<dbReference type="RefSeq" id="WP_337311407.1">
    <property type="nucleotide sequence ID" value="NZ_JAEKNS010000083.1"/>
</dbReference>
<feature type="compositionally biased region" description="Basic residues" evidence="10">
    <location>
        <begin position="343"/>
        <end position="353"/>
    </location>
</feature>
<evidence type="ECO:0000256" key="6">
    <source>
        <dbReference type="ARBA" id="ARBA00022989"/>
    </source>
</evidence>
<dbReference type="AlphaFoldDB" id="A0A934K3B8"/>
<evidence type="ECO:0000256" key="1">
    <source>
        <dbReference type="ARBA" id="ARBA00004651"/>
    </source>
</evidence>
<feature type="compositionally biased region" description="Low complexity" evidence="10">
    <location>
        <begin position="317"/>
        <end position="340"/>
    </location>
</feature>
<dbReference type="PANTHER" id="PTHR12428:SF65">
    <property type="entry name" value="CYTOCHROME C OXIDASE ASSEMBLY PROTEIN COX18, MITOCHONDRIAL"/>
    <property type="match status" value="1"/>
</dbReference>
<feature type="transmembrane region" description="Helical" evidence="11">
    <location>
        <begin position="222"/>
        <end position="244"/>
    </location>
</feature>
<dbReference type="CDD" id="cd20070">
    <property type="entry name" value="5TM_YidC_Alb3"/>
    <property type="match status" value="1"/>
</dbReference>
<evidence type="ECO:0000256" key="10">
    <source>
        <dbReference type="SAM" id="MobiDB-lite"/>
    </source>
</evidence>
<evidence type="ECO:0000256" key="9">
    <source>
        <dbReference type="RuleBase" id="RU003945"/>
    </source>
</evidence>
<evidence type="ECO:0000256" key="4">
    <source>
        <dbReference type="ARBA" id="ARBA00022692"/>
    </source>
</evidence>
<dbReference type="GO" id="GO:0015031">
    <property type="term" value="P:protein transport"/>
    <property type="evidence" value="ECO:0007669"/>
    <property type="project" value="UniProtKB-KW"/>
</dbReference>
<protein>
    <submittedName>
        <fullName evidence="13">Membrane protein insertase YidC</fullName>
    </submittedName>
</protein>
<gene>
    <name evidence="13" type="ORF">JF886_08300</name>
</gene>
<keyword evidence="7 11" id="KW-0472">Membrane</keyword>
<evidence type="ECO:0000256" key="11">
    <source>
        <dbReference type="SAM" id="Phobius"/>
    </source>
</evidence>
<keyword evidence="3" id="KW-1003">Cell membrane</keyword>
<keyword evidence="8" id="KW-0143">Chaperone</keyword>
<dbReference type="InterPro" id="IPR001708">
    <property type="entry name" value="YidC/ALB3/OXA1/COX18"/>
</dbReference>
<organism evidence="13 14">
    <name type="scientific">Candidatus Aeolococcus gillhamiae</name>
    <dbReference type="NCBI Taxonomy" id="3127015"/>
    <lineage>
        <taxon>Bacteria</taxon>
        <taxon>Bacillati</taxon>
        <taxon>Candidatus Dormiibacterota</taxon>
        <taxon>Candidatus Dormibacteria</taxon>
        <taxon>Candidatus Aeolococcales</taxon>
        <taxon>Candidatus Aeolococcaceae</taxon>
        <taxon>Candidatus Aeolococcus</taxon>
    </lineage>
</organism>
<dbReference type="NCBIfam" id="TIGR03592">
    <property type="entry name" value="yidC_oxa1_cterm"/>
    <property type="match status" value="1"/>
</dbReference>
<dbReference type="InterPro" id="IPR028055">
    <property type="entry name" value="YidC/Oxa/ALB_C"/>
</dbReference>
<keyword evidence="2" id="KW-0813">Transport</keyword>
<evidence type="ECO:0000313" key="14">
    <source>
        <dbReference type="Proteomes" id="UP000606991"/>
    </source>
</evidence>
<evidence type="ECO:0000256" key="2">
    <source>
        <dbReference type="ARBA" id="ARBA00022448"/>
    </source>
</evidence>
<dbReference type="GO" id="GO:0005886">
    <property type="term" value="C:plasma membrane"/>
    <property type="evidence" value="ECO:0007669"/>
    <property type="project" value="UniProtKB-SubCell"/>
</dbReference>
<dbReference type="GO" id="GO:0032977">
    <property type="term" value="F:membrane insertase activity"/>
    <property type="evidence" value="ECO:0007669"/>
    <property type="project" value="InterPro"/>
</dbReference>
<evidence type="ECO:0000313" key="13">
    <source>
        <dbReference type="EMBL" id="MBJ7594848.1"/>
    </source>
</evidence>
<keyword evidence="4 9" id="KW-0812">Transmembrane</keyword>
<evidence type="ECO:0000256" key="8">
    <source>
        <dbReference type="ARBA" id="ARBA00023186"/>
    </source>
</evidence>
<comment type="similarity">
    <text evidence="9">Belongs to the OXA1/ALB3/YidC family.</text>
</comment>
<comment type="caution">
    <text evidence="13">The sequence shown here is derived from an EMBL/GenBank/DDBJ whole genome shotgun (WGS) entry which is preliminary data.</text>
</comment>
<feature type="transmembrane region" description="Helical" evidence="11">
    <location>
        <begin position="174"/>
        <end position="193"/>
    </location>
</feature>
<keyword evidence="5" id="KW-0653">Protein transport</keyword>
<evidence type="ECO:0000259" key="12">
    <source>
        <dbReference type="Pfam" id="PF02096"/>
    </source>
</evidence>
<keyword evidence="6 11" id="KW-1133">Transmembrane helix</keyword>
<comment type="subcellular location">
    <subcellularLocation>
        <location evidence="1">Cell membrane</location>
        <topology evidence="1">Multi-pass membrane protein</topology>
    </subcellularLocation>
    <subcellularLocation>
        <location evidence="9">Membrane</location>
        <topology evidence="9">Multi-pass membrane protein</topology>
    </subcellularLocation>
</comment>
<accession>A0A934K3B8</accession>
<reference evidence="13 14" key="1">
    <citation type="submission" date="2020-10" db="EMBL/GenBank/DDBJ databases">
        <title>Ca. Dormibacterota MAGs.</title>
        <authorList>
            <person name="Montgomery K."/>
        </authorList>
    </citation>
    <scope>NUCLEOTIDE SEQUENCE [LARGE SCALE GENOMIC DNA]</scope>
    <source>
        <strain evidence="13">SC8812_S17_18</strain>
    </source>
</reference>
<name>A0A934K3B8_9BACT</name>